<gene>
    <name evidence="1" type="ORF">GQ607_000883</name>
</gene>
<name>A0A8H3ZTX1_9PEZI</name>
<evidence type="ECO:0000313" key="2">
    <source>
        <dbReference type="Proteomes" id="UP000434172"/>
    </source>
</evidence>
<proteinExistence type="predicted"/>
<protein>
    <submittedName>
        <fullName evidence="1">Uncharacterized protein</fullName>
    </submittedName>
</protein>
<organism evidence="1 2">
    <name type="scientific">Colletotrichum asianum</name>
    <dbReference type="NCBI Taxonomy" id="702518"/>
    <lineage>
        <taxon>Eukaryota</taxon>
        <taxon>Fungi</taxon>
        <taxon>Dikarya</taxon>
        <taxon>Ascomycota</taxon>
        <taxon>Pezizomycotina</taxon>
        <taxon>Sordariomycetes</taxon>
        <taxon>Hypocreomycetidae</taxon>
        <taxon>Glomerellales</taxon>
        <taxon>Glomerellaceae</taxon>
        <taxon>Colletotrichum</taxon>
        <taxon>Colletotrichum gloeosporioides species complex</taxon>
    </lineage>
</organism>
<evidence type="ECO:0000313" key="1">
    <source>
        <dbReference type="EMBL" id="KAF0331763.1"/>
    </source>
</evidence>
<sequence>MALSLLLICRHIVSRTADLRRANAAKARGSPCISAQPLCSSAKAGD</sequence>
<accession>A0A8H3ZTX1</accession>
<reference evidence="1 2" key="1">
    <citation type="submission" date="2019-12" db="EMBL/GenBank/DDBJ databases">
        <title>A genome sequence resource for the geographically widespread anthracnose pathogen Colletotrichum asianum.</title>
        <authorList>
            <person name="Meng Y."/>
        </authorList>
    </citation>
    <scope>NUCLEOTIDE SEQUENCE [LARGE SCALE GENOMIC DNA]</scope>
    <source>
        <strain evidence="1 2">ICMP 18580</strain>
    </source>
</reference>
<dbReference type="EMBL" id="WOWK01000002">
    <property type="protein sequence ID" value="KAF0331763.1"/>
    <property type="molecule type" value="Genomic_DNA"/>
</dbReference>
<keyword evidence="2" id="KW-1185">Reference proteome</keyword>
<dbReference type="Proteomes" id="UP000434172">
    <property type="component" value="Unassembled WGS sequence"/>
</dbReference>
<dbReference type="AlphaFoldDB" id="A0A8H3ZTX1"/>
<comment type="caution">
    <text evidence="1">The sequence shown here is derived from an EMBL/GenBank/DDBJ whole genome shotgun (WGS) entry which is preliminary data.</text>
</comment>